<comment type="caution">
    <text evidence="2">The sequence shown here is derived from an EMBL/GenBank/DDBJ whole genome shotgun (WGS) entry which is preliminary data.</text>
</comment>
<feature type="transmembrane region" description="Helical" evidence="1">
    <location>
        <begin position="6"/>
        <end position="26"/>
    </location>
</feature>
<accession>A0AAV4XMN4</accession>
<keyword evidence="3" id="KW-1185">Reference proteome</keyword>
<evidence type="ECO:0000256" key="1">
    <source>
        <dbReference type="SAM" id="Phobius"/>
    </source>
</evidence>
<dbReference type="AlphaFoldDB" id="A0AAV4XMN4"/>
<evidence type="ECO:0000313" key="3">
    <source>
        <dbReference type="Proteomes" id="UP001054945"/>
    </source>
</evidence>
<keyword evidence="1" id="KW-0472">Membrane</keyword>
<reference evidence="2 3" key="1">
    <citation type="submission" date="2021-06" db="EMBL/GenBank/DDBJ databases">
        <title>Caerostris extrusa draft genome.</title>
        <authorList>
            <person name="Kono N."/>
            <person name="Arakawa K."/>
        </authorList>
    </citation>
    <scope>NUCLEOTIDE SEQUENCE [LARGE SCALE GENOMIC DNA]</scope>
</reference>
<sequence length="176" mass="20835">MQKTWYITFKFCHYTFGITFPGMLLLEKEYSTKRYIDSRPYKLIFRSKILDEIVKGCLSVGFTFSFLHQTRRYFNLQVYSSDSYFTRFLIQVQWVRNTTCSPPSLLGLYGFRQSAWRGMSPELGIRMRRATRLIHMDDAFDIGIMAHHSARVDGGHYFVFRNVLGREDFFGEVGRK</sequence>
<protein>
    <submittedName>
        <fullName evidence="2">Uncharacterized protein</fullName>
    </submittedName>
</protein>
<evidence type="ECO:0000313" key="2">
    <source>
        <dbReference type="EMBL" id="GIY94998.1"/>
    </source>
</evidence>
<dbReference type="Proteomes" id="UP001054945">
    <property type="component" value="Unassembled WGS sequence"/>
</dbReference>
<gene>
    <name evidence="2" type="ORF">CEXT_635861</name>
</gene>
<proteinExistence type="predicted"/>
<organism evidence="2 3">
    <name type="scientific">Caerostris extrusa</name>
    <name type="common">Bark spider</name>
    <name type="synonym">Caerostris bankana</name>
    <dbReference type="NCBI Taxonomy" id="172846"/>
    <lineage>
        <taxon>Eukaryota</taxon>
        <taxon>Metazoa</taxon>
        <taxon>Ecdysozoa</taxon>
        <taxon>Arthropoda</taxon>
        <taxon>Chelicerata</taxon>
        <taxon>Arachnida</taxon>
        <taxon>Araneae</taxon>
        <taxon>Araneomorphae</taxon>
        <taxon>Entelegynae</taxon>
        <taxon>Araneoidea</taxon>
        <taxon>Araneidae</taxon>
        <taxon>Caerostris</taxon>
    </lineage>
</organism>
<keyword evidence="1" id="KW-1133">Transmembrane helix</keyword>
<keyword evidence="1" id="KW-0812">Transmembrane</keyword>
<dbReference type="EMBL" id="BPLR01000470">
    <property type="protein sequence ID" value="GIY94998.1"/>
    <property type="molecule type" value="Genomic_DNA"/>
</dbReference>
<name>A0AAV4XMN4_CAEEX</name>